<evidence type="ECO:0000259" key="11">
    <source>
        <dbReference type="Pfam" id="PF17961"/>
    </source>
</evidence>
<dbReference type="InterPro" id="IPR011252">
    <property type="entry name" value="Fibrogen-bd_dom1"/>
</dbReference>
<keyword evidence="8" id="KW-0812">Transmembrane</keyword>
<keyword evidence="6" id="KW-0572">Peptidoglycan-anchor</keyword>
<evidence type="ECO:0000256" key="9">
    <source>
        <dbReference type="SAM" id="SignalP"/>
    </source>
</evidence>
<feature type="compositionally biased region" description="Low complexity" evidence="7">
    <location>
        <begin position="1042"/>
        <end position="1051"/>
    </location>
</feature>
<name>U4TU77_9LACO</name>
<protein>
    <submittedName>
        <fullName evidence="12">Uncharacterized protein</fullName>
    </submittedName>
</protein>
<evidence type="ECO:0000256" key="6">
    <source>
        <dbReference type="ARBA" id="ARBA00023088"/>
    </source>
</evidence>
<gene>
    <name evidence="12" type="ORF">L248_2822</name>
</gene>
<keyword evidence="4" id="KW-0964">Secreted</keyword>
<dbReference type="PANTHER" id="PTHR36108:SF13">
    <property type="entry name" value="COLOSSIN-B-RELATED"/>
    <property type="match status" value="1"/>
</dbReference>
<feature type="signal peptide" evidence="9">
    <location>
        <begin position="1"/>
        <end position="20"/>
    </location>
</feature>
<evidence type="ECO:0000256" key="4">
    <source>
        <dbReference type="ARBA" id="ARBA00022525"/>
    </source>
</evidence>
<evidence type="ECO:0000259" key="10">
    <source>
        <dbReference type="Pfam" id="PF17802"/>
    </source>
</evidence>
<dbReference type="Pfam" id="PF17802">
    <property type="entry name" value="SpaA"/>
    <property type="match status" value="7"/>
</dbReference>
<feature type="domain" description="SpaA-like prealbumin fold" evidence="10">
    <location>
        <begin position="802"/>
        <end position="890"/>
    </location>
</feature>
<feature type="transmembrane region" description="Helical" evidence="8">
    <location>
        <begin position="1079"/>
        <end position="1099"/>
    </location>
</feature>
<dbReference type="InterPro" id="IPR041033">
    <property type="entry name" value="SpaA_PFL_dom_1"/>
</dbReference>
<feature type="compositionally biased region" description="Pro residues" evidence="7">
    <location>
        <begin position="992"/>
        <end position="1032"/>
    </location>
</feature>
<dbReference type="InterPro" id="IPR013783">
    <property type="entry name" value="Ig-like_fold"/>
</dbReference>
<evidence type="ECO:0000256" key="2">
    <source>
        <dbReference type="ARBA" id="ARBA00007257"/>
    </source>
</evidence>
<reference evidence="13" key="1">
    <citation type="journal article" date="2013" name="Genome Announc.">
        <title>Whole-Genome Sequencing of Lactobacillus shenzhenensis Strain LY-73T.</title>
        <authorList>
            <person name="Lin Z."/>
            <person name="Liu Z."/>
            <person name="Yang R."/>
            <person name="Zou Y."/>
            <person name="Wan D."/>
            <person name="Chen J."/>
            <person name="Guo M."/>
            <person name="Zhao J."/>
            <person name="Fang C."/>
            <person name="Yang R."/>
            <person name="Liu F."/>
        </authorList>
    </citation>
    <scope>NUCLEOTIDE SEQUENCE [LARGE SCALE GENOMIC DNA]</scope>
    <source>
        <strain evidence="13">LY-73</strain>
    </source>
</reference>
<dbReference type="Pfam" id="PF17961">
    <property type="entry name" value="Big_8"/>
    <property type="match status" value="1"/>
</dbReference>
<dbReference type="PANTHER" id="PTHR36108">
    <property type="entry name" value="COLOSSIN-B-RELATED"/>
    <property type="match status" value="1"/>
</dbReference>
<evidence type="ECO:0000256" key="8">
    <source>
        <dbReference type="SAM" id="Phobius"/>
    </source>
</evidence>
<feature type="domain" description="SpaA-like prealbumin fold" evidence="10">
    <location>
        <begin position="905"/>
        <end position="990"/>
    </location>
</feature>
<feature type="chain" id="PRO_5004656060" evidence="9">
    <location>
        <begin position="21"/>
        <end position="1107"/>
    </location>
</feature>
<dbReference type="InterPro" id="IPR041171">
    <property type="entry name" value="SDR_Ig"/>
</dbReference>
<comment type="similarity">
    <text evidence="2">Belongs to the serine-aspartate repeat-containing protein (SDr) family.</text>
</comment>
<dbReference type="GO" id="GO:0007155">
    <property type="term" value="P:cell adhesion"/>
    <property type="evidence" value="ECO:0007669"/>
    <property type="project" value="InterPro"/>
</dbReference>
<dbReference type="RefSeq" id="WP_022529409.1">
    <property type="nucleotide sequence ID" value="NZ_KI271587.1"/>
</dbReference>
<dbReference type="Gene3D" id="2.60.40.1280">
    <property type="match status" value="1"/>
</dbReference>
<keyword evidence="5 9" id="KW-0732">Signal</keyword>
<dbReference type="InterPro" id="IPR008966">
    <property type="entry name" value="Adhesion_dom_sf"/>
</dbReference>
<dbReference type="HOGENOM" id="CLU_282252_0_0_9"/>
<feature type="region of interest" description="Disordered" evidence="7">
    <location>
        <begin position="978"/>
        <end position="1071"/>
    </location>
</feature>
<dbReference type="Proteomes" id="UP000030647">
    <property type="component" value="Unassembled WGS sequence"/>
</dbReference>
<dbReference type="EMBL" id="KI271587">
    <property type="protein sequence ID" value="ERL65423.1"/>
    <property type="molecule type" value="Genomic_DNA"/>
</dbReference>
<dbReference type="SUPFAM" id="SSF49401">
    <property type="entry name" value="Bacterial adhesins"/>
    <property type="match status" value="1"/>
</dbReference>
<feature type="domain" description="SpaA-like prealbumin fold" evidence="10">
    <location>
        <begin position="418"/>
        <end position="502"/>
    </location>
</feature>
<feature type="domain" description="SpaA-like prealbumin fold" evidence="10">
    <location>
        <begin position="511"/>
        <end position="596"/>
    </location>
</feature>
<comment type="subcellular location">
    <subcellularLocation>
        <location evidence="1">Secreted</location>
        <location evidence="1">Cell wall</location>
        <topology evidence="1">Peptidoglycan-anchor</topology>
    </subcellularLocation>
</comment>
<keyword evidence="13" id="KW-1185">Reference proteome</keyword>
<dbReference type="Gene3D" id="2.60.40.10">
    <property type="entry name" value="Immunoglobulins"/>
    <property type="match status" value="7"/>
</dbReference>
<organism evidence="12 13">
    <name type="scientific">Schleiferilactobacillus shenzhenensis LY-73</name>
    <dbReference type="NCBI Taxonomy" id="1231336"/>
    <lineage>
        <taxon>Bacteria</taxon>
        <taxon>Bacillati</taxon>
        <taxon>Bacillota</taxon>
        <taxon>Bacilli</taxon>
        <taxon>Lactobacillales</taxon>
        <taxon>Lactobacillaceae</taxon>
        <taxon>Schleiferilactobacillus</taxon>
    </lineage>
</organism>
<feature type="domain" description="SpaA-like prealbumin fold" evidence="10">
    <location>
        <begin position="606"/>
        <end position="692"/>
    </location>
</feature>
<evidence type="ECO:0000256" key="3">
    <source>
        <dbReference type="ARBA" id="ARBA00022512"/>
    </source>
</evidence>
<evidence type="ECO:0000256" key="1">
    <source>
        <dbReference type="ARBA" id="ARBA00004168"/>
    </source>
</evidence>
<evidence type="ECO:0000313" key="12">
    <source>
        <dbReference type="EMBL" id="ERL65423.1"/>
    </source>
</evidence>
<feature type="domain" description="SpaA-like prealbumin fold" evidence="10">
    <location>
        <begin position="311"/>
        <end position="396"/>
    </location>
</feature>
<proteinExistence type="inferred from homology"/>
<keyword evidence="3" id="KW-0134">Cell wall</keyword>
<dbReference type="STRING" id="1231336.L248_2822"/>
<keyword evidence="8" id="KW-0472">Membrane</keyword>
<evidence type="ECO:0000256" key="5">
    <source>
        <dbReference type="ARBA" id="ARBA00022729"/>
    </source>
</evidence>
<dbReference type="AlphaFoldDB" id="U4TU77"/>
<keyword evidence="8" id="KW-1133">Transmembrane helix</keyword>
<feature type="domain" description="SDR-like Ig" evidence="11">
    <location>
        <begin position="56"/>
        <end position="136"/>
    </location>
</feature>
<feature type="domain" description="SpaA-like prealbumin fold" evidence="10">
    <location>
        <begin position="701"/>
        <end position="786"/>
    </location>
</feature>
<dbReference type="SUPFAM" id="SSF49478">
    <property type="entry name" value="Cna protein B-type domain"/>
    <property type="match status" value="7"/>
</dbReference>
<evidence type="ECO:0000256" key="7">
    <source>
        <dbReference type="SAM" id="MobiDB-lite"/>
    </source>
</evidence>
<sequence>MVLILLIGSLGSLPTAVVDAAGPNITGLTADAAAVTDPTTNKTVSHTAVLYAYNAYDVTYQWAAADDQTINGQTTATFTLPSNLQIKETQQKDLSFDNQTVGHFSIKPGSHTGTIQFNDALQSLKDRHGSFSFIAYGSTDGGNNHHAQINQIGWISGRQGGNTNDTSKDATQLTWNGAVNPGTSTWAQAVASFTLSPNQTYQSATITHGQYPNNDMTNPFQSAGTLAPSAYTVTPVPQADGGTVVQFTFKQPVHEAMNFVLLTKPAVIENQANTWTSAMTMKASTLAQPLTANATETDGTTSHVTADKLDSIILTKRSAADQRVLPNAQYRLVNADKVPVTKDYNGQDITTLTTSTDGTLKIGSLVIGTYYLIETKAPNGYQLDTTPQRVVLPQGQGVDHPVAVTATDKPVAPQPTTGTVAITKVNQQKQPLAGAAFALINTHKKQVGQAATDKQGQAVLAKVPAGKYTLHETKAPDGYQAAADQSVTVTAGQTAKVTVTDERTPVVHPTGTVQLTKTDGHDPVAGARYQLAPNDKDGTAAQTATTDKDGQITFTKLVPGKYTLTEVKAPQGYEQDKTVHHVTVVADKTAKVPVTDVKTPIVHPTGTVQLTKTDGHDPVAGARYQLAPNDKDGTAAQTAVTDKVGQITFAKLVPGKYTLTEVKAPQGYAQDKTAHHVTVVADKTAKVSVTDVKTPVEPTVGTLTLTKTDTQGQPLAGAVFTVTGPSGTPVGDYTTTQSGQATVAKLAPGQYTVQEKTAPQGYLRNTQQYQVTIQGKKTTALTVPDEKTPPTPTPIVPSGPGTLILTKTAADDGQKPVAGAQYTVLTALAPAQPVASGITDAQGRVVISGLAPGSYQVRETRAADGYALNTQSYPFTVTAGGTATVTTTDKPAAPIKPATATLLLQKTAADKPQKPLAGATYALYRQTSKATVKVAARQSDNNGIMRFTGLSQGHYLYKEVTPPSGYAIDPEAHPVTVHPHKQKTVKVQTSDPPVPVPNPTPKPTPGPTPNPTPNPTPTPQPSPQPAPAPTPVTPSAGGGATANGSAAGQSGVTTLGTKTNERQGAHGTLPQTGDVTEELWQYIGWTLVLSSLLAIGIWWRPRAKKNA</sequence>
<dbReference type="eggNOG" id="COG4932">
    <property type="taxonomic scope" value="Bacteria"/>
</dbReference>
<accession>U4TU77</accession>
<dbReference type="eggNOG" id="COG3827">
    <property type="taxonomic scope" value="Bacteria"/>
</dbReference>
<evidence type="ECO:0000313" key="13">
    <source>
        <dbReference type="Proteomes" id="UP000030647"/>
    </source>
</evidence>